<evidence type="ECO:0000256" key="2">
    <source>
        <dbReference type="ARBA" id="ARBA00022676"/>
    </source>
</evidence>
<dbReference type="PANTHER" id="PTHR48090">
    <property type="entry name" value="UNDECAPRENYL-PHOSPHATE 4-DEOXY-4-FORMAMIDO-L-ARABINOSE TRANSFERASE-RELATED"/>
    <property type="match status" value="1"/>
</dbReference>
<evidence type="ECO:0000256" key="4">
    <source>
        <dbReference type="ARBA" id="ARBA00022692"/>
    </source>
</evidence>
<feature type="region of interest" description="Disordered" evidence="8">
    <location>
        <begin position="321"/>
        <end position="341"/>
    </location>
</feature>
<dbReference type="InParanoid" id="A0A259U262"/>
<feature type="transmembrane region" description="Helical" evidence="9">
    <location>
        <begin position="273"/>
        <end position="294"/>
    </location>
</feature>
<comment type="caution">
    <text evidence="11">The sequence shown here is derived from an EMBL/GenBank/DDBJ whole genome shotgun (WGS) entry which is preliminary data.</text>
</comment>
<evidence type="ECO:0000256" key="9">
    <source>
        <dbReference type="SAM" id="Phobius"/>
    </source>
</evidence>
<keyword evidence="4 9" id="KW-0812">Transmembrane</keyword>
<protein>
    <submittedName>
        <fullName evidence="11">Glycosyltransferase</fullName>
    </submittedName>
</protein>
<sequence>MTPEARPDLTLVIPVYNEAESLPELQAAIQAALDGAGLSFEVWLIDDGSTDGSWAEIEASGERDGRFGGVRFRRNYGKSAALAAGFERARGRYVATLDADLQDDPAELPEMVARLEAGADLVSGWKQKRHDPLGKTIPSRFFNGVTRLVSGIPLHDFNSGIKAYRCEVVKGVRVYGELHRYIPLLAKWEGFDRIEEQVVQHHPRKYGTTKFGLERFLKGFLDLITVVFLTRFARRPMLFFGGLGTLAFLLGFAILAWLSIAKLAFGDPIGDRPLLLFGVMLILLGAQSFLAGLLGEMIVRPEMEGTARLEISDDLRPLAPEAIQPDADTPEASGVRAASRA</sequence>
<dbReference type="GO" id="GO:0099621">
    <property type="term" value="F:undecaprenyl-phosphate 4-deoxy-4-formamido-L-arabinose transferase activity"/>
    <property type="evidence" value="ECO:0007669"/>
    <property type="project" value="TreeGrafter"/>
</dbReference>
<dbReference type="FunCoup" id="A0A259U262">
    <property type="interactions" value="395"/>
</dbReference>
<evidence type="ECO:0000256" key="6">
    <source>
        <dbReference type="ARBA" id="ARBA00022989"/>
    </source>
</evidence>
<dbReference type="RefSeq" id="WP_094550289.1">
    <property type="nucleotide sequence ID" value="NZ_MQWB01000001.1"/>
</dbReference>
<dbReference type="Proteomes" id="UP000216446">
    <property type="component" value="Unassembled WGS sequence"/>
</dbReference>
<keyword evidence="5" id="KW-0448">Lipopolysaccharide biosynthesis</keyword>
<name>A0A259U262_9BACT</name>
<evidence type="ECO:0000256" key="3">
    <source>
        <dbReference type="ARBA" id="ARBA00022679"/>
    </source>
</evidence>
<keyword evidence="7 9" id="KW-0472">Membrane</keyword>
<reference evidence="11 12" key="1">
    <citation type="submission" date="2016-11" db="EMBL/GenBank/DDBJ databases">
        <title>Study of marine rhodopsin-containing bacteria.</title>
        <authorList>
            <person name="Yoshizawa S."/>
            <person name="Kumagai Y."/>
            <person name="Kogure K."/>
        </authorList>
    </citation>
    <scope>NUCLEOTIDE SEQUENCE [LARGE SCALE GENOMIC DNA]</scope>
    <source>
        <strain evidence="11 12">SG-29</strain>
    </source>
</reference>
<dbReference type="EMBL" id="MQWB01000001">
    <property type="protein sequence ID" value="OZC04143.1"/>
    <property type="molecule type" value="Genomic_DNA"/>
</dbReference>
<dbReference type="CDD" id="cd04187">
    <property type="entry name" value="DPM1_like_bac"/>
    <property type="match status" value="1"/>
</dbReference>
<evidence type="ECO:0000313" key="11">
    <source>
        <dbReference type="EMBL" id="OZC04143.1"/>
    </source>
</evidence>
<accession>A0A259U262</accession>
<dbReference type="InterPro" id="IPR029044">
    <property type="entry name" value="Nucleotide-diphossugar_trans"/>
</dbReference>
<dbReference type="Gene3D" id="3.90.550.10">
    <property type="entry name" value="Spore Coat Polysaccharide Biosynthesis Protein SpsA, Chain A"/>
    <property type="match status" value="1"/>
</dbReference>
<proteinExistence type="predicted"/>
<keyword evidence="3 11" id="KW-0808">Transferase</keyword>
<dbReference type="SUPFAM" id="SSF53448">
    <property type="entry name" value="Nucleotide-diphospho-sugar transferases"/>
    <property type="match status" value="1"/>
</dbReference>
<keyword evidence="2" id="KW-0328">Glycosyltransferase</keyword>
<dbReference type="PANTHER" id="PTHR48090:SF3">
    <property type="entry name" value="UNDECAPRENYL-PHOSPHATE 4-DEOXY-4-FORMAMIDO-L-ARABINOSE TRANSFERASE"/>
    <property type="match status" value="1"/>
</dbReference>
<keyword evidence="6 9" id="KW-1133">Transmembrane helix</keyword>
<evidence type="ECO:0000256" key="5">
    <source>
        <dbReference type="ARBA" id="ARBA00022985"/>
    </source>
</evidence>
<keyword evidence="1" id="KW-1003">Cell membrane</keyword>
<evidence type="ECO:0000259" key="10">
    <source>
        <dbReference type="Pfam" id="PF00535"/>
    </source>
</evidence>
<organism evidence="11 12">
    <name type="scientific">Rubricoccus marinus</name>
    <dbReference type="NCBI Taxonomy" id="716817"/>
    <lineage>
        <taxon>Bacteria</taxon>
        <taxon>Pseudomonadati</taxon>
        <taxon>Rhodothermota</taxon>
        <taxon>Rhodothermia</taxon>
        <taxon>Rhodothermales</taxon>
        <taxon>Rubricoccaceae</taxon>
        <taxon>Rubricoccus</taxon>
    </lineage>
</organism>
<feature type="domain" description="Glycosyltransferase 2-like" evidence="10">
    <location>
        <begin position="11"/>
        <end position="170"/>
    </location>
</feature>
<feature type="transmembrane region" description="Helical" evidence="9">
    <location>
        <begin position="238"/>
        <end position="261"/>
    </location>
</feature>
<dbReference type="InterPro" id="IPR001173">
    <property type="entry name" value="Glyco_trans_2-like"/>
</dbReference>
<keyword evidence="12" id="KW-1185">Reference proteome</keyword>
<gene>
    <name evidence="11" type="ORF">BSZ36_14825</name>
</gene>
<evidence type="ECO:0000256" key="1">
    <source>
        <dbReference type="ARBA" id="ARBA00022475"/>
    </source>
</evidence>
<dbReference type="GO" id="GO:0005886">
    <property type="term" value="C:plasma membrane"/>
    <property type="evidence" value="ECO:0007669"/>
    <property type="project" value="TreeGrafter"/>
</dbReference>
<evidence type="ECO:0000313" key="12">
    <source>
        <dbReference type="Proteomes" id="UP000216446"/>
    </source>
</evidence>
<evidence type="ECO:0000256" key="8">
    <source>
        <dbReference type="SAM" id="MobiDB-lite"/>
    </source>
</evidence>
<dbReference type="GO" id="GO:0009103">
    <property type="term" value="P:lipopolysaccharide biosynthetic process"/>
    <property type="evidence" value="ECO:0007669"/>
    <property type="project" value="UniProtKB-KW"/>
</dbReference>
<dbReference type="OrthoDB" id="9807778at2"/>
<evidence type="ECO:0000256" key="7">
    <source>
        <dbReference type="ARBA" id="ARBA00023136"/>
    </source>
</evidence>
<dbReference type="AlphaFoldDB" id="A0A259U262"/>
<dbReference type="InterPro" id="IPR050256">
    <property type="entry name" value="Glycosyltransferase_2"/>
</dbReference>
<dbReference type="Pfam" id="PF00535">
    <property type="entry name" value="Glycos_transf_2"/>
    <property type="match status" value="1"/>
</dbReference>